<dbReference type="RefSeq" id="WP_345716678.1">
    <property type="nucleotide sequence ID" value="NZ_BAABFP010000005.1"/>
</dbReference>
<dbReference type="PANTHER" id="PTHR30081:SF1">
    <property type="entry name" value="PROTEIN TRANSLOCASE SUBUNIT SECD"/>
    <property type="match status" value="1"/>
</dbReference>
<protein>
    <recommendedName>
        <fullName evidence="9">Protein translocase subunit SecD</fullName>
    </recommendedName>
</protein>
<keyword evidence="3 9" id="KW-1003">Cell membrane</keyword>
<dbReference type="NCBIfam" id="TIGR01129">
    <property type="entry name" value="secD"/>
    <property type="match status" value="1"/>
</dbReference>
<evidence type="ECO:0000256" key="4">
    <source>
        <dbReference type="ARBA" id="ARBA00022692"/>
    </source>
</evidence>
<dbReference type="NCBIfam" id="TIGR00916">
    <property type="entry name" value="2A0604s01"/>
    <property type="match status" value="1"/>
</dbReference>
<keyword evidence="7 9" id="KW-0811">Translocation</keyword>
<keyword evidence="8 9" id="KW-0472">Membrane</keyword>
<accession>A0ABW1JA47</accession>
<dbReference type="InterPro" id="IPR005791">
    <property type="entry name" value="SecD"/>
</dbReference>
<evidence type="ECO:0000256" key="10">
    <source>
        <dbReference type="SAM" id="MobiDB-lite"/>
    </source>
</evidence>
<evidence type="ECO:0000256" key="7">
    <source>
        <dbReference type="ARBA" id="ARBA00023010"/>
    </source>
</evidence>
<feature type="compositionally biased region" description="Low complexity" evidence="10">
    <location>
        <begin position="183"/>
        <end position="207"/>
    </location>
</feature>
<evidence type="ECO:0000259" key="11">
    <source>
        <dbReference type="Pfam" id="PF02355"/>
    </source>
</evidence>
<dbReference type="InterPro" id="IPR048631">
    <property type="entry name" value="SecD_1st"/>
</dbReference>
<keyword evidence="6 9" id="KW-1133">Transmembrane helix</keyword>
<keyword evidence="5 9" id="KW-0653">Protein transport</keyword>
<evidence type="ECO:0000259" key="13">
    <source>
        <dbReference type="Pfam" id="PF22599"/>
    </source>
</evidence>
<feature type="transmembrane region" description="Helical" evidence="9">
    <location>
        <begin position="520"/>
        <end position="548"/>
    </location>
</feature>
<reference evidence="15" key="1">
    <citation type="journal article" date="2019" name="Int. J. Syst. Evol. Microbiol.">
        <title>The Global Catalogue of Microorganisms (GCM) 10K type strain sequencing project: providing services to taxonomists for standard genome sequencing and annotation.</title>
        <authorList>
            <consortium name="The Broad Institute Genomics Platform"/>
            <consortium name="The Broad Institute Genome Sequencing Center for Infectious Disease"/>
            <person name="Wu L."/>
            <person name="Ma J."/>
        </authorList>
    </citation>
    <scope>NUCLEOTIDE SEQUENCE [LARGE SCALE GENOMIC DNA]</scope>
    <source>
        <strain evidence="15">KACC 14249</strain>
    </source>
</reference>
<feature type="transmembrane region" description="Helical" evidence="9">
    <location>
        <begin position="443"/>
        <end position="468"/>
    </location>
</feature>
<feature type="region of interest" description="Disordered" evidence="10">
    <location>
        <begin position="131"/>
        <end position="218"/>
    </location>
</feature>
<gene>
    <name evidence="9 14" type="primary">secD</name>
    <name evidence="14" type="ORF">ACFQDO_01560</name>
</gene>
<dbReference type="Pfam" id="PF21760">
    <property type="entry name" value="SecD_1st"/>
    <property type="match status" value="1"/>
</dbReference>
<comment type="function">
    <text evidence="9">Part of the Sec protein translocase complex. Interacts with the SecYEG preprotein conducting channel. SecDF uses the proton motive force (PMF) to complete protein translocation after the ATP-dependent function of SecA.</text>
</comment>
<dbReference type="InterPro" id="IPR055344">
    <property type="entry name" value="SecD_SecF_C_bact"/>
</dbReference>
<evidence type="ECO:0000259" key="12">
    <source>
        <dbReference type="Pfam" id="PF21760"/>
    </source>
</evidence>
<evidence type="ECO:0000313" key="15">
    <source>
        <dbReference type="Proteomes" id="UP001596189"/>
    </source>
</evidence>
<dbReference type="HAMAP" id="MF_01463_B">
    <property type="entry name" value="SecD_B"/>
    <property type="match status" value="1"/>
</dbReference>
<dbReference type="InterPro" id="IPR048634">
    <property type="entry name" value="SecD_SecF_C"/>
</dbReference>
<dbReference type="PANTHER" id="PTHR30081">
    <property type="entry name" value="PROTEIN-EXPORT MEMBRANE PROTEIN SEC"/>
    <property type="match status" value="1"/>
</dbReference>
<evidence type="ECO:0000256" key="9">
    <source>
        <dbReference type="HAMAP-Rule" id="MF_01463"/>
    </source>
</evidence>
<dbReference type="Gene3D" id="3.30.1360.200">
    <property type="match status" value="1"/>
</dbReference>
<evidence type="ECO:0000256" key="8">
    <source>
        <dbReference type="ARBA" id="ARBA00023136"/>
    </source>
</evidence>
<keyword evidence="2 9" id="KW-0813">Transport</keyword>
<evidence type="ECO:0000256" key="2">
    <source>
        <dbReference type="ARBA" id="ARBA00022448"/>
    </source>
</evidence>
<feature type="transmembrane region" description="Helical" evidence="9">
    <location>
        <begin position="496"/>
        <end position="514"/>
    </location>
</feature>
<comment type="caution">
    <text evidence="9">Lacks conserved residue(s) required for the propagation of feature annotation.</text>
</comment>
<feature type="transmembrane region" description="Helical" evidence="9">
    <location>
        <begin position="417"/>
        <end position="437"/>
    </location>
</feature>
<comment type="similarity">
    <text evidence="9">Belongs to the SecD/SecF family. SecD subfamily.</text>
</comment>
<proteinExistence type="inferred from homology"/>
<evidence type="ECO:0000256" key="6">
    <source>
        <dbReference type="ARBA" id="ARBA00022989"/>
    </source>
</evidence>
<evidence type="ECO:0000256" key="5">
    <source>
        <dbReference type="ARBA" id="ARBA00022927"/>
    </source>
</evidence>
<sequence>MAGPNKRHGRPSRPLLALLGLILVLGGVIAAQVKWADGQWTPQLGLDLEGGTQIVLQPVIKGGGKVDDATLRQSVDIIRARIDGSGVGEAEITTEGGRNIVVAVPGKVTDAQRRLITQSSQLQFRPVLAEAAAQPTPTATSTATSTPSGTATGTATPKATATATASPTTSSEKAALPQSLLKSGTTATPSATPTASASPTASGAVTPAPKPTSPSDLNQITPQIQAQFEAETCSDATKLPDSQADPNAPLVTCSADLSTKYILGPVEVDGSDIKSATAGLQQLQNGGTSTTWEIQLAFNGEGTDKFSETTTRLYTLTPPQNQFAIVLDGRVISAPQTNEPITGGTASITGNFTQKSSLELANQLKYGALPLSFTKQTEEEISPLLGKEQLQRGLIAGLIGLLLVVLYSLLQYRALGFVTVASLLVAGVITYEVVVVLGNSSGLRLTLAGITGLIVSIGVTADSFIVYFERVRDEVRDGRSLRSAVDTGWKRARRTILAADSINFLAAVVLYILAAGGVRGFAYTLGLATIIDVVVVVLFTHPLLTILARTKFFGQGHRWSGLDPERLGAGTAIGVKANLGTIASRRAAAATTPQDA</sequence>
<dbReference type="SUPFAM" id="SSF82866">
    <property type="entry name" value="Multidrug efflux transporter AcrB transmembrane domain"/>
    <property type="match status" value="1"/>
</dbReference>
<organism evidence="14 15">
    <name type="scientific">Angustibacter luteus</name>
    <dbReference type="NCBI Taxonomy" id="658456"/>
    <lineage>
        <taxon>Bacteria</taxon>
        <taxon>Bacillati</taxon>
        <taxon>Actinomycetota</taxon>
        <taxon>Actinomycetes</taxon>
        <taxon>Kineosporiales</taxon>
        <taxon>Kineosporiaceae</taxon>
    </lineage>
</organism>
<evidence type="ECO:0000256" key="3">
    <source>
        <dbReference type="ARBA" id="ARBA00022475"/>
    </source>
</evidence>
<comment type="caution">
    <text evidence="14">The sequence shown here is derived from an EMBL/GenBank/DDBJ whole genome shotgun (WGS) entry which is preliminary data.</text>
</comment>
<evidence type="ECO:0000256" key="1">
    <source>
        <dbReference type="ARBA" id="ARBA00004651"/>
    </source>
</evidence>
<feature type="domain" description="SecDF P1 head subdomain" evidence="13">
    <location>
        <begin position="259"/>
        <end position="370"/>
    </location>
</feature>
<dbReference type="InterPro" id="IPR054384">
    <property type="entry name" value="SecDF_P1_head"/>
</dbReference>
<feature type="transmembrane region" description="Helical" evidence="9">
    <location>
        <begin position="393"/>
        <end position="410"/>
    </location>
</feature>
<feature type="compositionally biased region" description="Low complexity" evidence="10">
    <location>
        <begin position="131"/>
        <end position="175"/>
    </location>
</feature>
<dbReference type="Gene3D" id="3.30.70.3220">
    <property type="match status" value="1"/>
</dbReference>
<comment type="subunit">
    <text evidence="9">Forms a complex with SecF. Part of the essential Sec protein translocation apparatus which comprises SecA, SecYEG and auxiliary proteins SecDF. Other proteins may also be involved.</text>
</comment>
<dbReference type="Pfam" id="PF02355">
    <property type="entry name" value="SecD_SecF_C"/>
    <property type="match status" value="1"/>
</dbReference>
<dbReference type="Pfam" id="PF22599">
    <property type="entry name" value="SecDF_P1_head"/>
    <property type="match status" value="1"/>
</dbReference>
<keyword evidence="15" id="KW-1185">Reference proteome</keyword>
<feature type="domain" description="Protein translocase subunit SecDF P1" evidence="12">
    <location>
        <begin position="72"/>
        <end position="127"/>
    </location>
</feature>
<dbReference type="EMBL" id="JBHSRD010000002">
    <property type="protein sequence ID" value="MFC6005802.1"/>
    <property type="molecule type" value="Genomic_DNA"/>
</dbReference>
<dbReference type="InterPro" id="IPR022813">
    <property type="entry name" value="SecD/SecF_arch_bac"/>
</dbReference>
<comment type="subcellular location">
    <subcellularLocation>
        <location evidence="1 9">Cell membrane</location>
        <topology evidence="1 9">Multi-pass membrane protein</topology>
    </subcellularLocation>
</comment>
<evidence type="ECO:0000313" key="14">
    <source>
        <dbReference type="EMBL" id="MFC6005802.1"/>
    </source>
</evidence>
<keyword evidence="4 9" id="KW-0812">Transmembrane</keyword>
<feature type="domain" description="Protein export membrane protein SecD/SecF C-terminal" evidence="11">
    <location>
        <begin position="373"/>
        <end position="548"/>
    </location>
</feature>
<name>A0ABW1JA47_9ACTN</name>
<dbReference type="Proteomes" id="UP001596189">
    <property type="component" value="Unassembled WGS sequence"/>
</dbReference>